<feature type="region of interest" description="Disordered" evidence="5">
    <location>
        <begin position="550"/>
        <end position="579"/>
    </location>
</feature>
<dbReference type="Gene3D" id="3.40.50.1820">
    <property type="entry name" value="alpha/beta hydrolase"/>
    <property type="match status" value="1"/>
</dbReference>
<comment type="caution">
    <text evidence="7">The sequence shown here is derived from an EMBL/GenBank/DDBJ whole genome shotgun (WGS) entry which is preliminary data.</text>
</comment>
<name>A0AAN8I906_9EURO</name>
<reference evidence="7 8" key="1">
    <citation type="submission" date="2022-12" db="EMBL/GenBank/DDBJ databases">
        <title>Genomic features and morphological characterization of a novel Knufia sp. strain isolated from spacecraft assembly facility.</title>
        <authorList>
            <person name="Teixeira M."/>
            <person name="Chander A.M."/>
            <person name="Stajich J.E."/>
            <person name="Venkateswaran K."/>
        </authorList>
    </citation>
    <scope>NUCLEOTIDE SEQUENCE [LARGE SCALE GENOMIC DNA]</scope>
    <source>
        <strain evidence="7 8">FJI-L2-BK-P2</strain>
    </source>
</reference>
<dbReference type="Proteomes" id="UP001316803">
    <property type="component" value="Unassembled WGS sequence"/>
</dbReference>
<keyword evidence="3" id="KW-1015">Disulfide bond</keyword>
<proteinExistence type="inferred from homology"/>
<dbReference type="PRINTS" id="PR00878">
    <property type="entry name" value="CHOLNESTRASE"/>
</dbReference>
<dbReference type="InterPro" id="IPR019826">
    <property type="entry name" value="Carboxylesterase_B_AS"/>
</dbReference>
<evidence type="ECO:0000313" key="8">
    <source>
        <dbReference type="Proteomes" id="UP001316803"/>
    </source>
</evidence>
<dbReference type="InterPro" id="IPR002018">
    <property type="entry name" value="CarbesteraseB"/>
</dbReference>
<dbReference type="InterPro" id="IPR019819">
    <property type="entry name" value="Carboxylesterase_B_CS"/>
</dbReference>
<evidence type="ECO:0000313" key="7">
    <source>
        <dbReference type="EMBL" id="KAK5958159.1"/>
    </source>
</evidence>
<keyword evidence="2 4" id="KW-0378">Hydrolase</keyword>
<dbReference type="PANTHER" id="PTHR43918">
    <property type="entry name" value="ACETYLCHOLINESTERASE"/>
    <property type="match status" value="1"/>
</dbReference>
<dbReference type="AlphaFoldDB" id="A0AAN8I906"/>
<sequence>MLSVGILAKTILVIAIPFVAAQSSNGPDGSEPTATVDSGPIIGISTQLPGSSSSVNQFLGIPFAQPPIDNLRFAPPQEPESWEEPYEATTQPLACIQYSGPEGPLRDMSKTLFYNPPAPGESEDCLYINVYAPSGGDPDKPVMFWLYGGSGTSGAISMPLYDGTNFAANQDVVVVAAAYRVNVFGNPRSPQIELEAGNPGLLDQRLALDWVQRNAHAFGGDPDKVTIMGESAGAVSVGNLINTYPDDPPFRAGVLMSGSNVVKIPPPLANDDTETWDTLVELLNCTSTSDEVMACMRDVSVETIRETMDDNALVFGEPVMDENAVISDTAAAWLTGNVAKVPILIGSTQDDGSFFVYDSPATVNEFVVATFGDNELAQLVDSLYSEGGPGVPGVTTDQQRLSKLVTDFLFACSSGFAANMTTTLLDVPAWQYVFNATVPSNTFEEWPELGVWHSSEIAMVFGTYPREGSDELEARLSESMQKMFADFIKDPKQGPGWDQYPRVAVLGVSDTDVTTTMEDMNTLNPVCQQWDVAYLTQMASVSELSPEDLAALPDGAVGNETGSGADNAGEIADETSTAS</sequence>
<accession>A0AAN8I906</accession>
<dbReference type="Pfam" id="PF00135">
    <property type="entry name" value="COesterase"/>
    <property type="match status" value="1"/>
</dbReference>
<dbReference type="EC" id="3.1.1.-" evidence="4"/>
<protein>
    <recommendedName>
        <fullName evidence="4">Carboxylic ester hydrolase</fullName>
        <ecNumber evidence="4">3.1.1.-</ecNumber>
    </recommendedName>
</protein>
<dbReference type="InterPro" id="IPR050654">
    <property type="entry name" value="AChE-related_enzymes"/>
</dbReference>
<keyword evidence="4" id="KW-0732">Signal</keyword>
<feature type="signal peptide" evidence="4">
    <location>
        <begin position="1"/>
        <end position="21"/>
    </location>
</feature>
<evidence type="ECO:0000256" key="1">
    <source>
        <dbReference type="ARBA" id="ARBA00005964"/>
    </source>
</evidence>
<gene>
    <name evidence="7" type="ORF">OHC33_001349</name>
</gene>
<evidence type="ECO:0000256" key="5">
    <source>
        <dbReference type="SAM" id="MobiDB-lite"/>
    </source>
</evidence>
<evidence type="ECO:0000256" key="4">
    <source>
        <dbReference type="RuleBase" id="RU361235"/>
    </source>
</evidence>
<dbReference type="InterPro" id="IPR029058">
    <property type="entry name" value="AB_hydrolase_fold"/>
</dbReference>
<feature type="chain" id="PRO_5042669178" description="Carboxylic ester hydrolase" evidence="4">
    <location>
        <begin position="22"/>
        <end position="579"/>
    </location>
</feature>
<dbReference type="EMBL" id="JAKLMC020000002">
    <property type="protein sequence ID" value="KAK5958159.1"/>
    <property type="molecule type" value="Genomic_DNA"/>
</dbReference>
<organism evidence="7 8">
    <name type="scientific">Knufia fluminis</name>
    <dbReference type="NCBI Taxonomy" id="191047"/>
    <lineage>
        <taxon>Eukaryota</taxon>
        <taxon>Fungi</taxon>
        <taxon>Dikarya</taxon>
        <taxon>Ascomycota</taxon>
        <taxon>Pezizomycotina</taxon>
        <taxon>Eurotiomycetes</taxon>
        <taxon>Chaetothyriomycetidae</taxon>
        <taxon>Chaetothyriales</taxon>
        <taxon>Trichomeriaceae</taxon>
        <taxon>Knufia</taxon>
    </lineage>
</organism>
<keyword evidence="8" id="KW-1185">Reference proteome</keyword>
<comment type="similarity">
    <text evidence="1 4">Belongs to the type-B carboxylesterase/lipase family.</text>
</comment>
<dbReference type="GO" id="GO:0004104">
    <property type="term" value="F:cholinesterase activity"/>
    <property type="evidence" value="ECO:0007669"/>
    <property type="project" value="InterPro"/>
</dbReference>
<dbReference type="SUPFAM" id="SSF53474">
    <property type="entry name" value="alpha/beta-Hydrolases"/>
    <property type="match status" value="1"/>
</dbReference>
<dbReference type="PROSITE" id="PS00122">
    <property type="entry name" value="CARBOXYLESTERASE_B_1"/>
    <property type="match status" value="1"/>
</dbReference>
<dbReference type="InterPro" id="IPR000997">
    <property type="entry name" value="Cholinesterase"/>
</dbReference>
<dbReference type="PROSITE" id="PS00941">
    <property type="entry name" value="CARBOXYLESTERASE_B_2"/>
    <property type="match status" value="1"/>
</dbReference>
<evidence type="ECO:0000259" key="6">
    <source>
        <dbReference type="Pfam" id="PF00135"/>
    </source>
</evidence>
<evidence type="ECO:0000256" key="2">
    <source>
        <dbReference type="ARBA" id="ARBA00022801"/>
    </source>
</evidence>
<feature type="domain" description="Carboxylesterase type B" evidence="6">
    <location>
        <begin position="31"/>
        <end position="500"/>
    </location>
</feature>
<dbReference type="PANTHER" id="PTHR43918:SF4">
    <property type="entry name" value="CARBOXYLIC ESTER HYDROLASE"/>
    <property type="match status" value="1"/>
</dbReference>
<evidence type="ECO:0000256" key="3">
    <source>
        <dbReference type="ARBA" id="ARBA00023157"/>
    </source>
</evidence>